<feature type="region of interest" description="Disordered" evidence="1">
    <location>
        <begin position="376"/>
        <end position="410"/>
    </location>
</feature>
<sequence length="410" mass="42029">MISGTGDGSYLENAVVDILADTAPTGQSFFAWTGDTTGIADTAEPSTTITMPASDATIMATYENLYDLSVVSGTGDGSYIEGQVVNISADAPPPGQLFDVWTGNTTGIASTTTASTTITIQAADATITATYSLNSYTLDVVNGTGDGTYSASQVVNINADTAPTGQTFDVWTGDTTGITDTSAASTSITMPAADATITATYENLYSLSVTSGTGDGSYTSGAVVVINADAPATGMEFDDWEGGTTGIANVNAASTYITMPGANTTITATYLNVYDLAVVNGTGDGTYTNGQVVNIDADAAVTGQQFDQWTGDTTGIADVYASSTSITMPAVNATITATYDYISYTLTVISGLGDGSYTLDQVVDIAADAAPTGQTFDDWEGDTAGVASTTPARNHHARRSRGRHGHLRLR</sequence>
<accession>A0A0F9BPL2</accession>
<name>A0A0F9BPL2_9ZZZZ</name>
<proteinExistence type="predicted"/>
<protein>
    <recommendedName>
        <fullName evidence="2">Bacterial repeat domain-containing protein</fullName>
    </recommendedName>
</protein>
<evidence type="ECO:0000313" key="3">
    <source>
        <dbReference type="EMBL" id="KKL23805.1"/>
    </source>
</evidence>
<feature type="domain" description="Bacterial repeat" evidence="2">
    <location>
        <begin position="281"/>
        <end position="342"/>
    </location>
</feature>
<organism evidence="3">
    <name type="scientific">marine sediment metagenome</name>
    <dbReference type="NCBI Taxonomy" id="412755"/>
    <lineage>
        <taxon>unclassified sequences</taxon>
        <taxon>metagenomes</taxon>
        <taxon>ecological metagenomes</taxon>
    </lineage>
</organism>
<dbReference type="Pfam" id="PF18998">
    <property type="entry name" value="Flg_new_2"/>
    <property type="match status" value="5"/>
</dbReference>
<feature type="domain" description="Bacterial repeat" evidence="2">
    <location>
        <begin position="143"/>
        <end position="202"/>
    </location>
</feature>
<feature type="domain" description="Bacterial repeat" evidence="2">
    <location>
        <begin position="74"/>
        <end position="134"/>
    </location>
</feature>
<evidence type="ECO:0000256" key="1">
    <source>
        <dbReference type="SAM" id="MobiDB-lite"/>
    </source>
</evidence>
<evidence type="ECO:0000259" key="2">
    <source>
        <dbReference type="Pfam" id="PF18998"/>
    </source>
</evidence>
<gene>
    <name evidence="3" type="ORF">LCGC14_2421710</name>
</gene>
<comment type="caution">
    <text evidence="3">The sequence shown here is derived from an EMBL/GenBank/DDBJ whole genome shotgun (WGS) entry which is preliminary data.</text>
</comment>
<reference evidence="3" key="1">
    <citation type="journal article" date="2015" name="Nature">
        <title>Complex archaea that bridge the gap between prokaryotes and eukaryotes.</title>
        <authorList>
            <person name="Spang A."/>
            <person name="Saw J.H."/>
            <person name="Jorgensen S.L."/>
            <person name="Zaremba-Niedzwiedzka K."/>
            <person name="Martijn J."/>
            <person name="Lind A.E."/>
            <person name="van Eijk R."/>
            <person name="Schleper C."/>
            <person name="Guy L."/>
            <person name="Ettema T.J."/>
        </authorList>
    </citation>
    <scope>NUCLEOTIDE SEQUENCE</scope>
</reference>
<dbReference type="InterPro" id="IPR044060">
    <property type="entry name" value="Bacterial_rp_domain"/>
</dbReference>
<dbReference type="AlphaFoldDB" id="A0A0F9BPL2"/>
<feature type="domain" description="Bacterial repeat" evidence="2">
    <location>
        <begin position="212"/>
        <end position="270"/>
    </location>
</feature>
<feature type="domain" description="Bacterial repeat" evidence="2">
    <location>
        <begin position="5"/>
        <end position="63"/>
    </location>
</feature>
<dbReference type="EMBL" id="LAZR01036836">
    <property type="protein sequence ID" value="KKL23805.1"/>
    <property type="molecule type" value="Genomic_DNA"/>
</dbReference>
<feature type="compositionally biased region" description="Basic residues" evidence="1">
    <location>
        <begin position="393"/>
        <end position="410"/>
    </location>
</feature>